<sequence>MNSLRRRLIPFAVFFWCLSLLTGCQVNLLPNEAEEPEATPRIISPAANVNEIAYRGVLPYTPVAFAGLSKLNDLQKSQLERTMMTRATAHFPPDKYLFQEGQLISREEGSSWLKEWERMLGHPFVLGFLEHDYLTEQGELGGMVLGVAVTSGYTPVVKGAPQSPVRFSENQIRQMSQTVADDLVGRLRQKANAPIVVLIVLHDPDEAFVPGGMLMESVAKEGSQKVTQWNEVAEEWMLLPHPRGGSGDHQTAINTSFKQLQEQIEDYFPRFASVSGMARFQKQQLVELTVEINAEYDSQEQITQLAQFVIAKLPDVIPNQTQVNLYIRSLNQPQAIYVRQADGTEFFHLYRQ</sequence>
<dbReference type="EMBL" id="LZRT01000130">
    <property type="protein sequence ID" value="OUM84402.1"/>
    <property type="molecule type" value="Genomic_DNA"/>
</dbReference>
<name>A0A1Y3PAP2_9BACI</name>
<evidence type="ECO:0000313" key="2">
    <source>
        <dbReference type="Proteomes" id="UP000196475"/>
    </source>
</evidence>
<evidence type="ECO:0008006" key="3">
    <source>
        <dbReference type="Google" id="ProtNLM"/>
    </source>
</evidence>
<dbReference type="Gene3D" id="3.10.570.10">
    <property type="entry name" value="sex pheromone staph- cam373 precursor domain"/>
    <property type="match status" value="1"/>
</dbReference>
<dbReference type="AlphaFoldDB" id="A0A1Y3PAP2"/>
<organism evidence="1 2">
    <name type="scientific">Bacillus thermozeamaize</name>
    <dbReference type="NCBI Taxonomy" id="230954"/>
    <lineage>
        <taxon>Bacteria</taxon>
        <taxon>Bacillati</taxon>
        <taxon>Bacillota</taxon>
        <taxon>Bacilli</taxon>
        <taxon>Bacillales</taxon>
        <taxon>Bacillaceae</taxon>
        <taxon>Bacillus</taxon>
    </lineage>
</organism>
<proteinExistence type="predicted"/>
<gene>
    <name evidence="1" type="ORF">BAA01_00830</name>
</gene>
<dbReference type="Pfam" id="PF07537">
    <property type="entry name" value="CamS"/>
    <property type="match status" value="2"/>
</dbReference>
<accession>A0A1Y3PAP2</accession>
<evidence type="ECO:0000313" key="1">
    <source>
        <dbReference type="EMBL" id="OUM84402.1"/>
    </source>
</evidence>
<comment type="caution">
    <text evidence="1">The sequence shown here is derived from an EMBL/GenBank/DDBJ whole genome shotgun (WGS) entry which is preliminary data.</text>
</comment>
<dbReference type="PROSITE" id="PS51257">
    <property type="entry name" value="PROKAR_LIPOPROTEIN"/>
    <property type="match status" value="1"/>
</dbReference>
<reference evidence="2" key="1">
    <citation type="submission" date="2016-06" db="EMBL/GenBank/DDBJ databases">
        <authorList>
            <person name="Nascimento L."/>
            <person name="Pereira R.V."/>
            <person name="Martins L.F."/>
            <person name="Quaggio R.B."/>
            <person name="Silva A.M."/>
            <person name="Setubal J.C."/>
        </authorList>
    </citation>
    <scope>NUCLEOTIDE SEQUENCE [LARGE SCALE GENOMIC DNA]</scope>
</reference>
<protein>
    <recommendedName>
        <fullName evidence="3">CamS family sex pheromone protein</fullName>
    </recommendedName>
</protein>
<dbReference type="InterPro" id="IPR011426">
    <property type="entry name" value="CamS"/>
</dbReference>
<dbReference type="Proteomes" id="UP000196475">
    <property type="component" value="Unassembled WGS sequence"/>
</dbReference>